<reference evidence="8" key="1">
    <citation type="submission" date="2021-03" db="EMBL/GenBank/DDBJ databases">
        <title>Whole genome sequence of Streptomyces bomunensis MMS17-BM035.</title>
        <authorList>
            <person name="Lee J.H."/>
        </authorList>
    </citation>
    <scope>NUCLEOTIDE SEQUENCE</scope>
    <source>
        <strain evidence="8">MMS17-BM035</strain>
    </source>
</reference>
<dbReference type="InterPro" id="IPR012675">
    <property type="entry name" value="Beta-grasp_dom_sf"/>
</dbReference>
<dbReference type="PANTHER" id="PTHR23426:SF65">
    <property type="entry name" value="FERREDOXIN-2, MITOCHONDRIAL"/>
    <property type="match status" value="1"/>
</dbReference>
<protein>
    <submittedName>
        <fullName evidence="8">2Fe-2S iron-sulfur cluster binding domain-containing protein</fullName>
    </submittedName>
</protein>
<keyword evidence="4" id="KW-0408">Iron</keyword>
<evidence type="ECO:0000313" key="9">
    <source>
        <dbReference type="Proteomes" id="UP000670475"/>
    </source>
</evidence>
<gene>
    <name evidence="8" type="ORF">JFN87_06085</name>
</gene>
<dbReference type="PROSITE" id="PS51085">
    <property type="entry name" value="2FE2S_FER_2"/>
    <property type="match status" value="1"/>
</dbReference>
<comment type="cofactor">
    <cofactor evidence="6">
        <name>[2Fe-2S] cluster</name>
        <dbReference type="ChEBI" id="CHEBI:190135"/>
    </cofactor>
</comment>
<dbReference type="GO" id="GO:0046872">
    <property type="term" value="F:metal ion binding"/>
    <property type="evidence" value="ECO:0007669"/>
    <property type="project" value="UniProtKB-KW"/>
</dbReference>
<name>A0A940M9Y6_9ACTN</name>
<feature type="domain" description="2Fe-2S ferredoxin-type" evidence="7">
    <location>
        <begin position="2"/>
        <end position="106"/>
    </location>
</feature>
<evidence type="ECO:0000259" key="7">
    <source>
        <dbReference type="PROSITE" id="PS51085"/>
    </source>
</evidence>
<dbReference type="SUPFAM" id="SSF54292">
    <property type="entry name" value="2Fe-2S ferredoxin-like"/>
    <property type="match status" value="1"/>
</dbReference>
<dbReference type="Pfam" id="PF00111">
    <property type="entry name" value="Fer2"/>
    <property type="match status" value="1"/>
</dbReference>
<evidence type="ECO:0000256" key="6">
    <source>
        <dbReference type="ARBA" id="ARBA00034078"/>
    </source>
</evidence>
<evidence type="ECO:0000256" key="5">
    <source>
        <dbReference type="ARBA" id="ARBA00023014"/>
    </source>
</evidence>
<evidence type="ECO:0000256" key="2">
    <source>
        <dbReference type="ARBA" id="ARBA00022714"/>
    </source>
</evidence>
<dbReference type="InterPro" id="IPR001041">
    <property type="entry name" value="2Fe-2S_ferredoxin-type"/>
</dbReference>
<dbReference type="GO" id="GO:0005829">
    <property type="term" value="C:cytosol"/>
    <property type="evidence" value="ECO:0007669"/>
    <property type="project" value="TreeGrafter"/>
</dbReference>
<dbReference type="EMBL" id="JAGIQL010000015">
    <property type="protein sequence ID" value="MBP0457067.1"/>
    <property type="molecule type" value="Genomic_DNA"/>
</dbReference>
<comment type="caution">
    <text evidence="8">The sequence shown here is derived from an EMBL/GenBank/DDBJ whole genome shotgun (WGS) entry which is preliminary data.</text>
</comment>
<dbReference type="AlphaFoldDB" id="A0A940M9Y6"/>
<accession>A0A940M9Y6</accession>
<evidence type="ECO:0000256" key="1">
    <source>
        <dbReference type="ARBA" id="ARBA00010914"/>
    </source>
</evidence>
<comment type="similarity">
    <text evidence="1">Belongs to the adrenodoxin/putidaredoxin family.</text>
</comment>
<proteinExistence type="inferred from homology"/>
<dbReference type="PANTHER" id="PTHR23426">
    <property type="entry name" value="FERREDOXIN/ADRENODOXIN"/>
    <property type="match status" value="1"/>
</dbReference>
<dbReference type="Gene3D" id="3.10.20.30">
    <property type="match status" value="1"/>
</dbReference>
<dbReference type="CDD" id="cd00207">
    <property type="entry name" value="fer2"/>
    <property type="match status" value="1"/>
</dbReference>
<dbReference type="GO" id="GO:0009055">
    <property type="term" value="F:electron transfer activity"/>
    <property type="evidence" value="ECO:0007669"/>
    <property type="project" value="TreeGrafter"/>
</dbReference>
<keyword evidence="2" id="KW-0001">2Fe-2S</keyword>
<dbReference type="PRINTS" id="PR00355">
    <property type="entry name" value="ADRENODOXIN"/>
</dbReference>
<dbReference type="InterPro" id="IPR036010">
    <property type="entry name" value="2Fe-2S_ferredoxin-like_sf"/>
</dbReference>
<keyword evidence="3" id="KW-0479">Metal-binding</keyword>
<keyword evidence="5" id="KW-0411">Iron-sulfur</keyword>
<sequence>MSKVTYTDSSGRVYTVDATVGESVMAAAVKNGVPGIVAECGGNCSCATCHVYVGEEFAHLVGGPGDMEDDLLDMAVSERRDTSRLSCQIRVTQELDGLAVEIPPDQP</sequence>
<organism evidence="8 9">
    <name type="scientific">Streptomyces montanisoli</name>
    <dbReference type="NCBI Taxonomy" id="2798581"/>
    <lineage>
        <taxon>Bacteria</taxon>
        <taxon>Bacillati</taxon>
        <taxon>Actinomycetota</taxon>
        <taxon>Actinomycetes</taxon>
        <taxon>Kitasatosporales</taxon>
        <taxon>Streptomycetaceae</taxon>
        <taxon>Streptomyces</taxon>
    </lineage>
</organism>
<dbReference type="Proteomes" id="UP000670475">
    <property type="component" value="Unassembled WGS sequence"/>
</dbReference>
<keyword evidence="9" id="KW-1185">Reference proteome</keyword>
<evidence type="ECO:0000256" key="4">
    <source>
        <dbReference type="ARBA" id="ARBA00023004"/>
    </source>
</evidence>
<dbReference type="GO" id="GO:0140647">
    <property type="term" value="P:P450-containing electron transport chain"/>
    <property type="evidence" value="ECO:0007669"/>
    <property type="project" value="InterPro"/>
</dbReference>
<dbReference type="InterPro" id="IPR001055">
    <property type="entry name" value="Adrenodoxin-like"/>
</dbReference>
<dbReference type="GO" id="GO:0051537">
    <property type="term" value="F:2 iron, 2 sulfur cluster binding"/>
    <property type="evidence" value="ECO:0007669"/>
    <property type="project" value="UniProtKB-KW"/>
</dbReference>
<evidence type="ECO:0000256" key="3">
    <source>
        <dbReference type="ARBA" id="ARBA00022723"/>
    </source>
</evidence>
<evidence type="ECO:0000313" key="8">
    <source>
        <dbReference type="EMBL" id="MBP0457067.1"/>
    </source>
</evidence>